<dbReference type="EMBL" id="JACHIV010000001">
    <property type="protein sequence ID" value="MBB5069538.1"/>
    <property type="molecule type" value="Genomic_DNA"/>
</dbReference>
<gene>
    <name evidence="2" type="ORF">BJ969_002626</name>
</gene>
<sequence>MRDELEWIHYRRRPDTSLEAMHAFFRDHTYERHSHDAYSFGGPRPGRRRSAAGARRGSARRAW</sequence>
<evidence type="ECO:0000313" key="2">
    <source>
        <dbReference type="EMBL" id="MBB5069538.1"/>
    </source>
</evidence>
<dbReference type="RefSeq" id="WP_221315808.1">
    <property type="nucleotide sequence ID" value="NZ_JACHIV010000001.1"/>
</dbReference>
<protein>
    <submittedName>
        <fullName evidence="2">Uncharacterized protein</fullName>
    </submittedName>
</protein>
<comment type="caution">
    <text evidence="2">The sequence shown here is derived from an EMBL/GenBank/DDBJ whole genome shotgun (WGS) entry which is preliminary data.</text>
</comment>
<evidence type="ECO:0000313" key="3">
    <source>
        <dbReference type="Proteomes" id="UP000580474"/>
    </source>
</evidence>
<keyword evidence="3" id="KW-1185">Reference proteome</keyword>
<dbReference type="Proteomes" id="UP000580474">
    <property type="component" value="Unassembled WGS sequence"/>
</dbReference>
<reference evidence="2 3" key="1">
    <citation type="submission" date="2020-08" db="EMBL/GenBank/DDBJ databases">
        <title>Sequencing the genomes of 1000 actinobacteria strains.</title>
        <authorList>
            <person name="Klenk H.-P."/>
        </authorList>
    </citation>
    <scope>NUCLEOTIDE SEQUENCE [LARGE SCALE GENOMIC DNA]</scope>
    <source>
        <strain evidence="2 3">DSM 45582</strain>
    </source>
</reference>
<proteinExistence type="predicted"/>
<organism evidence="2 3">
    <name type="scientific">Saccharopolyspora gloriosae</name>
    <dbReference type="NCBI Taxonomy" id="455344"/>
    <lineage>
        <taxon>Bacteria</taxon>
        <taxon>Bacillati</taxon>
        <taxon>Actinomycetota</taxon>
        <taxon>Actinomycetes</taxon>
        <taxon>Pseudonocardiales</taxon>
        <taxon>Pseudonocardiaceae</taxon>
        <taxon>Saccharopolyspora</taxon>
    </lineage>
</organism>
<accession>A0A840NH03</accession>
<name>A0A840NH03_9PSEU</name>
<dbReference type="AlphaFoldDB" id="A0A840NH03"/>
<feature type="region of interest" description="Disordered" evidence="1">
    <location>
        <begin position="34"/>
        <end position="63"/>
    </location>
</feature>
<evidence type="ECO:0000256" key="1">
    <source>
        <dbReference type="SAM" id="MobiDB-lite"/>
    </source>
</evidence>